<dbReference type="PANTHER" id="PTHR37957:SF1">
    <property type="entry name" value="PHYTASE-LIKE DOMAIN-CONTAINING PROTEIN"/>
    <property type="match status" value="1"/>
</dbReference>
<keyword evidence="4" id="KW-1185">Reference proteome</keyword>
<reference evidence="3 4" key="1">
    <citation type="submission" date="2023-07" db="EMBL/GenBank/DDBJ databases">
        <title>Sequencing the genomes of 1000 actinobacteria strains.</title>
        <authorList>
            <person name="Klenk H.-P."/>
        </authorList>
    </citation>
    <scope>NUCLEOTIDE SEQUENCE [LARGE SCALE GENOMIC DNA]</scope>
    <source>
        <strain evidence="3 4">DSM 46740</strain>
    </source>
</reference>
<keyword evidence="1" id="KW-0732">Signal</keyword>
<proteinExistence type="predicted"/>
<dbReference type="RefSeq" id="WP_307556323.1">
    <property type="nucleotide sequence ID" value="NZ_JAUSQU010000001.1"/>
</dbReference>
<organism evidence="3 4">
    <name type="scientific">Streptosporangium lutulentum</name>
    <dbReference type="NCBI Taxonomy" id="1461250"/>
    <lineage>
        <taxon>Bacteria</taxon>
        <taxon>Bacillati</taxon>
        <taxon>Actinomycetota</taxon>
        <taxon>Actinomycetes</taxon>
        <taxon>Streptosporangiales</taxon>
        <taxon>Streptosporangiaceae</taxon>
        <taxon>Streptosporangium</taxon>
    </lineage>
</organism>
<evidence type="ECO:0000256" key="1">
    <source>
        <dbReference type="SAM" id="SignalP"/>
    </source>
</evidence>
<feature type="domain" description="Phytase-like" evidence="2">
    <location>
        <begin position="65"/>
        <end position="401"/>
    </location>
</feature>
<evidence type="ECO:0000259" key="2">
    <source>
        <dbReference type="Pfam" id="PF13449"/>
    </source>
</evidence>
<dbReference type="Pfam" id="PF13449">
    <property type="entry name" value="Phytase-like"/>
    <property type="match status" value="1"/>
</dbReference>
<name>A0ABT9Q6N6_9ACTN</name>
<accession>A0ABT9Q6N6</accession>
<dbReference type="InterPro" id="IPR027372">
    <property type="entry name" value="Phytase-like_dom"/>
</dbReference>
<dbReference type="PANTHER" id="PTHR37957">
    <property type="entry name" value="BLR7070 PROTEIN"/>
    <property type="match status" value="1"/>
</dbReference>
<feature type="chain" id="PRO_5046391625" description="Phytase-like domain-containing protein" evidence="1">
    <location>
        <begin position="29"/>
        <end position="431"/>
    </location>
</feature>
<dbReference type="EMBL" id="JAUSQU010000001">
    <property type="protein sequence ID" value="MDP9842417.1"/>
    <property type="molecule type" value="Genomic_DNA"/>
</dbReference>
<feature type="signal peptide" evidence="1">
    <location>
        <begin position="1"/>
        <end position="28"/>
    </location>
</feature>
<dbReference type="Proteomes" id="UP001225356">
    <property type="component" value="Unassembled WGS sequence"/>
</dbReference>
<comment type="caution">
    <text evidence="3">The sequence shown here is derived from an EMBL/GenBank/DDBJ whole genome shotgun (WGS) entry which is preliminary data.</text>
</comment>
<gene>
    <name evidence="3" type="ORF">J2853_001628</name>
</gene>
<evidence type="ECO:0000313" key="4">
    <source>
        <dbReference type="Proteomes" id="UP001225356"/>
    </source>
</evidence>
<protein>
    <recommendedName>
        <fullName evidence="2">Phytase-like domain-containing protein</fullName>
    </recommendedName>
</protein>
<sequence length="431" mass="45843">MRVVPAALAASMAAALAFAAAGPAVATAATATHAAPRVISDVTLPAPALADFEPHLVKDDHGVKLGGVGSGLYPAGRSGEYWMVTDRGPNGQPEIDGEKRRTFPTPGFAPAIVRVSVQHGKAKIAQTITLKTSAGKPITGMSNQKGHDEKPYGWDGRTTLSYDPNGLDTEDIIRTAKGEFWLVDEYSPSLVRVAANGRILARYVPKGLHLAHTGYPVHETLPGIFLKRQQNRGFEGLGISGDRLYVALQSPLENPDKDISKTSKVTRILAVDLRTGKPVGEYAYVFEDVTKFDPKVEGDQSAMKISSVVGLGGGKLLVEERTDNVARLYTADLKGATNLLWGKYDLVGTKPSLETALPSKVKPLAKKLTVDLAAVSKVPGKLEGVAVLDRTTIAVANDNDFGLGEFDENGKLIDTGVPSRLLVIKLPRALG</sequence>
<evidence type="ECO:0000313" key="3">
    <source>
        <dbReference type="EMBL" id="MDP9842417.1"/>
    </source>
</evidence>